<dbReference type="InterPro" id="IPR058484">
    <property type="entry name" value="DUF8171"/>
</dbReference>
<dbReference type="AlphaFoldDB" id="A0A7W5FP95"/>
<organism evidence="3 4">
    <name type="scientific">Paenibacillus phyllosphaerae</name>
    <dbReference type="NCBI Taxonomy" id="274593"/>
    <lineage>
        <taxon>Bacteria</taxon>
        <taxon>Bacillati</taxon>
        <taxon>Bacillota</taxon>
        <taxon>Bacilli</taxon>
        <taxon>Bacillales</taxon>
        <taxon>Paenibacillaceae</taxon>
        <taxon>Paenibacillus</taxon>
    </lineage>
</organism>
<feature type="transmembrane region" description="Helical" evidence="1">
    <location>
        <begin position="253"/>
        <end position="274"/>
    </location>
</feature>
<feature type="transmembrane region" description="Helical" evidence="1">
    <location>
        <begin position="45"/>
        <end position="71"/>
    </location>
</feature>
<dbReference type="EMBL" id="JACHXK010000009">
    <property type="protein sequence ID" value="MBB3111809.1"/>
    <property type="molecule type" value="Genomic_DNA"/>
</dbReference>
<gene>
    <name evidence="3" type="ORF">FHS18_003877</name>
</gene>
<evidence type="ECO:0000313" key="4">
    <source>
        <dbReference type="Proteomes" id="UP000570361"/>
    </source>
</evidence>
<dbReference type="RefSeq" id="WP_183601670.1">
    <property type="nucleotide sequence ID" value="NZ_JACHXK010000009.1"/>
</dbReference>
<keyword evidence="1" id="KW-0812">Transmembrane</keyword>
<comment type="caution">
    <text evidence="3">The sequence shown here is derived from an EMBL/GenBank/DDBJ whole genome shotgun (WGS) entry which is preliminary data.</text>
</comment>
<evidence type="ECO:0000256" key="1">
    <source>
        <dbReference type="SAM" id="Phobius"/>
    </source>
</evidence>
<keyword evidence="1" id="KW-0472">Membrane</keyword>
<evidence type="ECO:0000259" key="2">
    <source>
        <dbReference type="Pfam" id="PF26509"/>
    </source>
</evidence>
<feature type="transmembrane region" description="Helical" evidence="1">
    <location>
        <begin position="215"/>
        <end position="233"/>
    </location>
</feature>
<name>A0A7W5FP95_9BACL</name>
<feature type="domain" description="DUF8171" evidence="2">
    <location>
        <begin position="14"/>
        <end position="280"/>
    </location>
</feature>
<protein>
    <recommendedName>
        <fullName evidence="2">DUF8171 domain-containing protein</fullName>
    </recommendedName>
</protein>
<evidence type="ECO:0000313" key="3">
    <source>
        <dbReference type="EMBL" id="MBB3111809.1"/>
    </source>
</evidence>
<accession>A0A7W5FP95</accession>
<dbReference type="Pfam" id="PF26509">
    <property type="entry name" value="DUF8171"/>
    <property type="match status" value="1"/>
</dbReference>
<feature type="transmembrane region" description="Helical" evidence="1">
    <location>
        <begin position="115"/>
        <end position="142"/>
    </location>
</feature>
<feature type="transmembrane region" description="Helical" evidence="1">
    <location>
        <begin position="162"/>
        <end position="183"/>
    </location>
</feature>
<keyword evidence="1" id="KW-1133">Transmembrane helix</keyword>
<sequence length="287" mass="31433">MLSRNEMTSSQKLMVFILAMSLYGISNMFTELIPSVKLGFIELKVEYFMFVPLTLAILFNPLYAALGASFGEVIFGELLLGQFGGLGEVEKFIEFSLAVYIAGLLVSNPSNRRQLALAAYVAIGIDQLLSVIVDIAKVGFGIEDLEAVPGLPESIFVIEGVNFLNTMIVSGTLFTLLPTLYLVPRLYGKIEPLLGMKPRETRVKASFGEFASPRLMLLSILFILIAGTAEFMSEADINFAVWEPEFVEQYGNGVVWASIGAAALVLVATLIFSIRRSARKATHARKL</sequence>
<dbReference type="Proteomes" id="UP000570361">
    <property type="component" value="Unassembled WGS sequence"/>
</dbReference>
<proteinExistence type="predicted"/>
<reference evidence="3 4" key="1">
    <citation type="submission" date="2020-08" db="EMBL/GenBank/DDBJ databases">
        <title>Genomic Encyclopedia of Type Strains, Phase III (KMG-III): the genomes of soil and plant-associated and newly described type strains.</title>
        <authorList>
            <person name="Whitman W."/>
        </authorList>
    </citation>
    <scope>NUCLEOTIDE SEQUENCE [LARGE SCALE GENOMIC DNA]</scope>
    <source>
        <strain evidence="3 4">CECT 5862</strain>
    </source>
</reference>
<feature type="transmembrane region" description="Helical" evidence="1">
    <location>
        <begin position="13"/>
        <end position="33"/>
    </location>
</feature>
<keyword evidence="4" id="KW-1185">Reference proteome</keyword>